<feature type="compositionally biased region" description="Polar residues" evidence="1">
    <location>
        <begin position="1"/>
        <end position="26"/>
    </location>
</feature>
<keyword evidence="2" id="KW-0812">Transmembrane</keyword>
<feature type="transmembrane region" description="Helical" evidence="2">
    <location>
        <begin position="51"/>
        <end position="68"/>
    </location>
</feature>
<feature type="region of interest" description="Disordered" evidence="1">
    <location>
        <begin position="171"/>
        <end position="190"/>
    </location>
</feature>
<keyword evidence="4" id="KW-1185">Reference proteome</keyword>
<name>A0ABR3IX91_9AGAR</name>
<dbReference type="Proteomes" id="UP001556367">
    <property type="component" value="Unassembled WGS sequence"/>
</dbReference>
<feature type="region of interest" description="Disordered" evidence="1">
    <location>
        <begin position="1"/>
        <end position="40"/>
    </location>
</feature>
<proteinExistence type="predicted"/>
<dbReference type="EMBL" id="JASNQZ010000014">
    <property type="protein sequence ID" value="KAL0947916.1"/>
    <property type="molecule type" value="Genomic_DNA"/>
</dbReference>
<comment type="caution">
    <text evidence="3">The sequence shown here is derived from an EMBL/GenBank/DDBJ whole genome shotgun (WGS) entry which is preliminary data.</text>
</comment>
<keyword evidence="2" id="KW-1133">Transmembrane helix</keyword>
<feature type="region of interest" description="Disordered" evidence="1">
    <location>
        <begin position="94"/>
        <end position="116"/>
    </location>
</feature>
<reference evidence="4" key="1">
    <citation type="submission" date="2024-06" db="EMBL/GenBank/DDBJ databases">
        <title>Multi-omics analyses provide insights into the biosynthesis of the anticancer antibiotic pleurotin in Hohenbuehelia grisea.</title>
        <authorList>
            <person name="Weaver J.A."/>
            <person name="Alberti F."/>
        </authorList>
    </citation>
    <scope>NUCLEOTIDE SEQUENCE [LARGE SCALE GENOMIC DNA]</scope>
    <source>
        <strain evidence="4">T-177</strain>
    </source>
</reference>
<evidence type="ECO:0000256" key="2">
    <source>
        <dbReference type="SAM" id="Phobius"/>
    </source>
</evidence>
<keyword evidence="2" id="KW-0472">Membrane</keyword>
<feature type="compositionally biased region" description="Low complexity" evidence="1">
    <location>
        <begin position="179"/>
        <end position="190"/>
    </location>
</feature>
<accession>A0ABR3IX91</accession>
<protein>
    <submittedName>
        <fullName evidence="3">Uncharacterized protein</fullName>
    </submittedName>
</protein>
<evidence type="ECO:0000256" key="1">
    <source>
        <dbReference type="SAM" id="MobiDB-lite"/>
    </source>
</evidence>
<gene>
    <name evidence="3" type="ORF">HGRIS_010548</name>
</gene>
<sequence length="207" mass="21932">MSTTRQRTMFNMNNGSTPSVNTTSNNMPPPRKSKPMKDVDPPLSSARLNRFIYILVALTALFGAYYSYRVVQYKAEVGGWWNLALGKKPPQLAPQAGGAIPGNNNKGSKKGQGKDTVEDRINALAEALGMPSRELASAIAGAVRNYVPPASLSSVAAEQTGPAVEELLREQDPAEKQRQQAAPGAQATGVAGAVVSGMESFVGMDEP</sequence>
<evidence type="ECO:0000313" key="3">
    <source>
        <dbReference type="EMBL" id="KAL0947916.1"/>
    </source>
</evidence>
<organism evidence="3 4">
    <name type="scientific">Hohenbuehelia grisea</name>
    <dbReference type="NCBI Taxonomy" id="104357"/>
    <lineage>
        <taxon>Eukaryota</taxon>
        <taxon>Fungi</taxon>
        <taxon>Dikarya</taxon>
        <taxon>Basidiomycota</taxon>
        <taxon>Agaricomycotina</taxon>
        <taxon>Agaricomycetes</taxon>
        <taxon>Agaricomycetidae</taxon>
        <taxon>Agaricales</taxon>
        <taxon>Pleurotineae</taxon>
        <taxon>Pleurotaceae</taxon>
        <taxon>Hohenbuehelia</taxon>
    </lineage>
</organism>
<evidence type="ECO:0000313" key="4">
    <source>
        <dbReference type="Proteomes" id="UP001556367"/>
    </source>
</evidence>